<keyword evidence="3" id="KW-1185">Reference proteome</keyword>
<name>A0A8C0BFL9_9AVES</name>
<dbReference type="Ensembl" id="ENSBJAT00000016818.1">
    <property type="protein sequence ID" value="ENSBJAP00000016369.1"/>
    <property type="gene ID" value="ENSBJAG00000010841.1"/>
</dbReference>
<organism evidence="2 3">
    <name type="scientific">Buteo japonicus</name>
    <dbReference type="NCBI Taxonomy" id="224669"/>
    <lineage>
        <taxon>Eukaryota</taxon>
        <taxon>Metazoa</taxon>
        <taxon>Chordata</taxon>
        <taxon>Craniata</taxon>
        <taxon>Vertebrata</taxon>
        <taxon>Euteleostomi</taxon>
        <taxon>Archelosauria</taxon>
        <taxon>Archosauria</taxon>
        <taxon>Dinosauria</taxon>
        <taxon>Saurischia</taxon>
        <taxon>Theropoda</taxon>
        <taxon>Coelurosauria</taxon>
        <taxon>Aves</taxon>
        <taxon>Neognathae</taxon>
        <taxon>Neoaves</taxon>
        <taxon>Telluraves</taxon>
        <taxon>Accipitrimorphae</taxon>
        <taxon>Accipitriformes</taxon>
        <taxon>Accipitridae</taxon>
        <taxon>Accipitrinae</taxon>
        <taxon>Buteo</taxon>
    </lineage>
</organism>
<protein>
    <submittedName>
        <fullName evidence="2">Uncharacterized protein</fullName>
    </submittedName>
</protein>
<evidence type="ECO:0000313" key="3">
    <source>
        <dbReference type="Proteomes" id="UP000694555"/>
    </source>
</evidence>
<evidence type="ECO:0000313" key="2">
    <source>
        <dbReference type="Ensembl" id="ENSBJAP00000016369.1"/>
    </source>
</evidence>
<accession>A0A8C0BFL9</accession>
<dbReference type="Proteomes" id="UP000694555">
    <property type="component" value="Unplaced"/>
</dbReference>
<feature type="region of interest" description="Disordered" evidence="1">
    <location>
        <begin position="48"/>
        <end position="70"/>
    </location>
</feature>
<reference evidence="2" key="2">
    <citation type="submission" date="2025-09" db="UniProtKB">
        <authorList>
            <consortium name="Ensembl"/>
        </authorList>
    </citation>
    <scope>IDENTIFICATION</scope>
</reference>
<evidence type="ECO:0000256" key="1">
    <source>
        <dbReference type="SAM" id="MobiDB-lite"/>
    </source>
</evidence>
<sequence>MPLNMLSNIQDKSLLSGAWAGIITSRSLWETKAIIQDTSKPALESATLVQGSREGQRTGPGLTGVAGDKPPGSLLQCLCPRDLPPLL</sequence>
<dbReference type="AlphaFoldDB" id="A0A8C0BFL9"/>
<proteinExistence type="predicted"/>
<reference evidence="2" key="1">
    <citation type="submission" date="2025-08" db="UniProtKB">
        <authorList>
            <consortium name="Ensembl"/>
        </authorList>
    </citation>
    <scope>IDENTIFICATION</scope>
</reference>